<evidence type="ECO:0000256" key="2">
    <source>
        <dbReference type="ARBA" id="ARBA00009142"/>
    </source>
</evidence>
<accession>A0A176WR72</accession>
<feature type="transmembrane region" description="Helical" evidence="7">
    <location>
        <begin position="293"/>
        <end position="314"/>
    </location>
</feature>
<dbReference type="GO" id="GO:0031464">
    <property type="term" value="C:Cul4A-RING E3 ubiquitin ligase complex"/>
    <property type="evidence" value="ECO:0007669"/>
    <property type="project" value="TreeGrafter"/>
</dbReference>
<dbReference type="EMBL" id="LVLJ01000286">
    <property type="protein sequence ID" value="OAE35033.1"/>
    <property type="molecule type" value="Genomic_DNA"/>
</dbReference>
<feature type="signal peptide" evidence="8">
    <location>
        <begin position="1"/>
        <end position="27"/>
    </location>
</feature>
<dbReference type="InterPro" id="IPR002781">
    <property type="entry name" value="TM_pro_TauE-like"/>
</dbReference>
<feature type="transmembrane region" description="Helical" evidence="7">
    <location>
        <begin position="88"/>
        <end position="116"/>
    </location>
</feature>
<keyword evidence="4 7" id="KW-1133">Transmembrane helix</keyword>
<feature type="transmembrane region" description="Helical" evidence="7">
    <location>
        <begin position="379"/>
        <end position="401"/>
    </location>
</feature>
<feature type="transmembrane region" description="Helical" evidence="7">
    <location>
        <begin position="440"/>
        <end position="465"/>
    </location>
</feature>
<dbReference type="AlphaFoldDB" id="A0A176WR72"/>
<feature type="transmembrane region" description="Helical" evidence="7">
    <location>
        <begin position="128"/>
        <end position="148"/>
    </location>
</feature>
<comment type="similarity">
    <text evidence="2">Belongs to the 4-toluene sulfonate uptake permease (TSUP) (TC 2.A.102) family.</text>
</comment>
<dbReference type="GO" id="GO:0016020">
    <property type="term" value="C:membrane"/>
    <property type="evidence" value="ECO:0007669"/>
    <property type="project" value="UniProtKB-SubCell"/>
</dbReference>
<evidence type="ECO:0000313" key="10">
    <source>
        <dbReference type="Proteomes" id="UP000077202"/>
    </source>
</evidence>
<feature type="transmembrane region" description="Helical" evidence="7">
    <location>
        <begin position="160"/>
        <end position="182"/>
    </location>
</feature>
<evidence type="ECO:0000313" key="9">
    <source>
        <dbReference type="EMBL" id="OAE35033.1"/>
    </source>
</evidence>
<evidence type="ECO:0000256" key="5">
    <source>
        <dbReference type="ARBA" id="ARBA00023136"/>
    </source>
</evidence>
<dbReference type="PANTHER" id="PTHR14255:SF3">
    <property type="entry name" value="SULFITE EXPORTER TAUE_SAFE FAMILY PROTEIN 5-RELATED"/>
    <property type="match status" value="1"/>
</dbReference>
<comment type="caution">
    <text evidence="9">The sequence shown here is derived from an EMBL/GenBank/DDBJ whole genome shotgun (WGS) entry which is preliminary data.</text>
</comment>
<evidence type="ECO:0008006" key="11">
    <source>
        <dbReference type="Google" id="ProtNLM"/>
    </source>
</evidence>
<evidence type="ECO:0000256" key="7">
    <source>
        <dbReference type="SAM" id="Phobius"/>
    </source>
</evidence>
<feature type="transmembrane region" description="Helical" evidence="7">
    <location>
        <begin position="265"/>
        <end position="281"/>
    </location>
</feature>
<feature type="transmembrane region" description="Helical" evidence="7">
    <location>
        <begin position="189"/>
        <end position="207"/>
    </location>
</feature>
<gene>
    <name evidence="9" type="ORF">AXG93_3104s1130</name>
</gene>
<feature type="chain" id="PRO_5008052669" description="Sulfite exporter TauE/SafE family protein" evidence="8">
    <location>
        <begin position="28"/>
        <end position="480"/>
    </location>
</feature>
<evidence type="ECO:0000256" key="1">
    <source>
        <dbReference type="ARBA" id="ARBA00004141"/>
    </source>
</evidence>
<proteinExistence type="inferred from homology"/>
<keyword evidence="3 7" id="KW-0812">Transmembrane</keyword>
<feature type="transmembrane region" description="Helical" evidence="7">
    <location>
        <begin position="407"/>
        <end position="428"/>
    </location>
</feature>
<protein>
    <recommendedName>
        <fullName evidence="11">Sulfite exporter TauE/SafE family protein</fullName>
    </recommendedName>
</protein>
<dbReference type="PANTHER" id="PTHR14255">
    <property type="entry name" value="CEREBLON"/>
    <property type="match status" value="1"/>
</dbReference>
<dbReference type="Pfam" id="PF01925">
    <property type="entry name" value="TauE"/>
    <property type="match status" value="1"/>
</dbReference>
<reference evidence="9" key="1">
    <citation type="submission" date="2016-03" db="EMBL/GenBank/DDBJ databases">
        <title>Mechanisms controlling the formation of the plant cell surface in tip-growing cells are functionally conserved among land plants.</title>
        <authorList>
            <person name="Honkanen S."/>
            <person name="Jones V.A."/>
            <person name="Morieri G."/>
            <person name="Champion C."/>
            <person name="Hetherington A.J."/>
            <person name="Kelly S."/>
            <person name="Saint-Marcoux D."/>
            <person name="Proust H."/>
            <person name="Prescott H."/>
            <person name="Dolan L."/>
        </authorList>
    </citation>
    <scope>NUCLEOTIDE SEQUENCE [LARGE SCALE GENOMIC DNA]</scope>
    <source>
        <tissue evidence="9">Whole gametophyte</tissue>
    </source>
</reference>
<sequence>MAIQNWASPRLVVAACCLFSTMVFVSCARADAAISPHLLSSRRLNGMVTTDGRMGEMQWWANFTSSITRPDEGEDSHWPELQLNPRSVAAIILGGIGASLCTAAGLGGGGLFVPLFNLLLQFDSKTSAALSNFMIVGGQSITLLMNLARTHPDHPGKPLIDFDAALLLQPNLLLGISVGVILNFMFPNWIITLLLILMLTYLTVNSYRSGVKRWNKESEQLALSSRTAGTKTVAQSPNTSGGPSGSLREPLLDRHSTSRFPTKKILALALVWLAFGAVQVLREGRGGQSKCGFGYWLLTATQVPLALIVTYFVLKNQHSADTSKNALQSADDGFVLTPEASSSFTKMSLLTGILGGMLGIGGAMIINPMLMSAGMHPQVTAATSGFIVVFSASMSVVQYWIMGRVPVNWALTAAALSALFSAVGILVVQRILNKYGRASLIVFVVAFVIGISAILMGSLGGLHVWQQFQSGAYMGFHSPC</sequence>
<feature type="region of interest" description="Disordered" evidence="6">
    <location>
        <begin position="225"/>
        <end position="251"/>
    </location>
</feature>
<dbReference type="Proteomes" id="UP000077202">
    <property type="component" value="Unassembled WGS sequence"/>
</dbReference>
<keyword evidence="5 7" id="KW-0472">Membrane</keyword>
<feature type="transmembrane region" description="Helical" evidence="7">
    <location>
        <begin position="347"/>
        <end position="367"/>
    </location>
</feature>
<organism evidence="9 10">
    <name type="scientific">Marchantia polymorpha subsp. ruderalis</name>
    <dbReference type="NCBI Taxonomy" id="1480154"/>
    <lineage>
        <taxon>Eukaryota</taxon>
        <taxon>Viridiplantae</taxon>
        <taxon>Streptophyta</taxon>
        <taxon>Embryophyta</taxon>
        <taxon>Marchantiophyta</taxon>
        <taxon>Marchantiopsida</taxon>
        <taxon>Marchantiidae</taxon>
        <taxon>Marchantiales</taxon>
        <taxon>Marchantiaceae</taxon>
        <taxon>Marchantia</taxon>
    </lineage>
</organism>
<evidence type="ECO:0000256" key="8">
    <source>
        <dbReference type="SAM" id="SignalP"/>
    </source>
</evidence>
<evidence type="ECO:0000256" key="6">
    <source>
        <dbReference type="SAM" id="MobiDB-lite"/>
    </source>
</evidence>
<keyword evidence="8" id="KW-0732">Signal</keyword>
<evidence type="ECO:0000256" key="3">
    <source>
        <dbReference type="ARBA" id="ARBA00022692"/>
    </source>
</evidence>
<comment type="subcellular location">
    <subcellularLocation>
        <location evidence="1">Membrane</location>
        <topology evidence="1">Multi-pass membrane protein</topology>
    </subcellularLocation>
</comment>
<evidence type="ECO:0000256" key="4">
    <source>
        <dbReference type="ARBA" id="ARBA00022989"/>
    </source>
</evidence>
<keyword evidence="10" id="KW-1185">Reference proteome</keyword>
<name>A0A176WR72_MARPO</name>
<dbReference type="GO" id="GO:0016567">
    <property type="term" value="P:protein ubiquitination"/>
    <property type="evidence" value="ECO:0007669"/>
    <property type="project" value="TreeGrafter"/>
</dbReference>
<feature type="compositionally biased region" description="Polar residues" evidence="6">
    <location>
        <begin position="225"/>
        <end position="241"/>
    </location>
</feature>